<dbReference type="Pfam" id="PF13759">
    <property type="entry name" value="2OG-FeII_Oxy_5"/>
    <property type="match status" value="1"/>
</dbReference>
<evidence type="ECO:0008006" key="3">
    <source>
        <dbReference type="Google" id="ProtNLM"/>
    </source>
</evidence>
<dbReference type="InterPro" id="IPR012668">
    <property type="entry name" value="CHP02466"/>
</dbReference>
<protein>
    <recommendedName>
        <fullName evidence="3">Prolyl 4-hydroxylase alpha subunit Fe(2+) 2OG dioxygenase domain-containing protein</fullName>
    </recommendedName>
</protein>
<reference evidence="1 2" key="1">
    <citation type="submission" date="2019-09" db="EMBL/GenBank/DDBJ databases">
        <title>NBRP : Genome information of microbial organism related human and environment.</title>
        <authorList>
            <person name="Hattori M."/>
            <person name="Oshima K."/>
            <person name="Inaba H."/>
            <person name="Suda W."/>
            <person name="Sakamoto M."/>
            <person name="Iino T."/>
            <person name="Kitahara M."/>
            <person name="Oshida Y."/>
            <person name="Iida T."/>
            <person name="Kudo T."/>
            <person name="Itoh T."/>
            <person name="Ohkuma M."/>
        </authorList>
    </citation>
    <scope>NUCLEOTIDE SEQUENCE [LARGE SCALE GENOMIC DNA]</scope>
    <source>
        <strain evidence="1 2">Mie-1</strain>
    </source>
</reference>
<sequence>MNAMYAPDFAVKDSKDMVQGREQVFRPAAGTMVVFPSWLMHSVRPYLGTHERVSVAINLSLVPAPLTA</sequence>
<gene>
    <name evidence="1" type="ORF">JCM17845_04340</name>
</gene>
<evidence type="ECO:0000313" key="1">
    <source>
        <dbReference type="EMBL" id="GEQ99810.1"/>
    </source>
</evidence>
<dbReference type="AlphaFoldDB" id="A0A5A7MUW8"/>
<dbReference type="RefSeq" id="WP_150001700.1">
    <property type="nucleotide sequence ID" value="NZ_BKCM01000002.1"/>
</dbReference>
<proteinExistence type="predicted"/>
<accession>A0A5A7MUW8</accession>
<dbReference type="EMBL" id="BKCM01000002">
    <property type="protein sequence ID" value="GEQ99810.1"/>
    <property type="molecule type" value="Genomic_DNA"/>
</dbReference>
<name>A0A5A7MUW8_9PROT</name>
<keyword evidence="2" id="KW-1185">Reference proteome</keyword>
<evidence type="ECO:0000313" key="2">
    <source>
        <dbReference type="Proteomes" id="UP000325187"/>
    </source>
</evidence>
<organism evidence="1 2">
    <name type="scientific">Iodidimonas gelatinilytica</name>
    <dbReference type="NCBI Taxonomy" id="1236966"/>
    <lineage>
        <taxon>Bacteria</taxon>
        <taxon>Pseudomonadati</taxon>
        <taxon>Pseudomonadota</taxon>
        <taxon>Alphaproteobacteria</taxon>
        <taxon>Iodidimonadales</taxon>
        <taxon>Iodidimonadaceae</taxon>
        <taxon>Iodidimonas</taxon>
    </lineage>
</organism>
<comment type="caution">
    <text evidence="1">The sequence shown here is derived from an EMBL/GenBank/DDBJ whole genome shotgun (WGS) entry which is preliminary data.</text>
</comment>
<dbReference type="Gene3D" id="2.60.120.620">
    <property type="entry name" value="q2cbj1_9rhob like domain"/>
    <property type="match status" value="1"/>
</dbReference>
<dbReference type="Proteomes" id="UP000325187">
    <property type="component" value="Unassembled WGS sequence"/>
</dbReference>